<dbReference type="GO" id="GO:0003735">
    <property type="term" value="F:structural constituent of ribosome"/>
    <property type="evidence" value="ECO:0007669"/>
    <property type="project" value="UniProtKB-UniRule"/>
</dbReference>
<comment type="caution">
    <text evidence="8">The sequence shown here is derived from an EMBL/GenBank/DDBJ whole genome shotgun (WGS) entry which is preliminary data.</text>
</comment>
<dbReference type="PANTHER" id="PTHR10744">
    <property type="entry name" value="40S RIBOSOMAL PROTEIN S11 FAMILY MEMBER"/>
    <property type="match status" value="1"/>
</dbReference>
<dbReference type="Pfam" id="PF00366">
    <property type="entry name" value="Ribosomal_S17"/>
    <property type="match status" value="1"/>
</dbReference>
<evidence type="ECO:0000256" key="4">
    <source>
        <dbReference type="ARBA" id="ARBA00022980"/>
    </source>
</evidence>
<evidence type="ECO:0000256" key="6">
    <source>
        <dbReference type="HAMAP-Rule" id="MF_01345"/>
    </source>
</evidence>
<dbReference type="GO" id="GO:0019843">
    <property type="term" value="F:rRNA binding"/>
    <property type="evidence" value="ECO:0007669"/>
    <property type="project" value="UniProtKB-UniRule"/>
</dbReference>
<dbReference type="SUPFAM" id="SSF50249">
    <property type="entry name" value="Nucleic acid-binding proteins"/>
    <property type="match status" value="1"/>
</dbReference>
<keyword evidence="4 6" id="KW-0689">Ribosomal protein</keyword>
<keyword evidence="2 6" id="KW-0699">rRNA-binding</keyword>
<dbReference type="NCBIfam" id="NF004123">
    <property type="entry name" value="PRK05610.1"/>
    <property type="match status" value="1"/>
</dbReference>
<proteinExistence type="inferred from homology"/>
<dbReference type="NCBIfam" id="TIGR03635">
    <property type="entry name" value="uS17_bact"/>
    <property type="match status" value="1"/>
</dbReference>
<dbReference type="InterPro" id="IPR019984">
    <property type="entry name" value="Ribosomal_uS17_bact/chlr"/>
</dbReference>
<comment type="subunit">
    <text evidence="6">Part of the 30S ribosomal subunit.</text>
</comment>
<evidence type="ECO:0000256" key="2">
    <source>
        <dbReference type="ARBA" id="ARBA00022730"/>
    </source>
</evidence>
<name>A0A8J7SMT0_9PROT</name>
<dbReference type="Gene3D" id="2.40.50.140">
    <property type="entry name" value="Nucleic acid-binding proteins"/>
    <property type="match status" value="1"/>
</dbReference>
<evidence type="ECO:0000256" key="7">
    <source>
        <dbReference type="SAM" id="MobiDB-lite"/>
    </source>
</evidence>
<organism evidence="8 9">
    <name type="scientific">Marivibrio halodurans</name>
    <dbReference type="NCBI Taxonomy" id="2039722"/>
    <lineage>
        <taxon>Bacteria</taxon>
        <taxon>Pseudomonadati</taxon>
        <taxon>Pseudomonadota</taxon>
        <taxon>Alphaproteobacteria</taxon>
        <taxon>Rhodospirillales</taxon>
        <taxon>Rhodospirillaceae</taxon>
        <taxon>Marivibrio</taxon>
    </lineage>
</organism>
<dbReference type="CDD" id="cd00364">
    <property type="entry name" value="Ribosomal_uS17"/>
    <property type="match status" value="1"/>
</dbReference>
<evidence type="ECO:0000313" key="8">
    <source>
        <dbReference type="EMBL" id="MBP5857166.1"/>
    </source>
</evidence>
<dbReference type="Proteomes" id="UP000672602">
    <property type="component" value="Unassembled WGS sequence"/>
</dbReference>
<keyword evidence="9" id="KW-1185">Reference proteome</keyword>
<gene>
    <name evidence="6 8" type="primary">rpsQ</name>
    <name evidence="8" type="ORF">KAJ83_09100</name>
</gene>
<dbReference type="GO" id="GO:0022627">
    <property type="term" value="C:cytosolic small ribosomal subunit"/>
    <property type="evidence" value="ECO:0007669"/>
    <property type="project" value="UniProtKB-UniRule"/>
</dbReference>
<dbReference type="InterPro" id="IPR000266">
    <property type="entry name" value="Ribosomal_uS17"/>
</dbReference>
<dbReference type="InterPro" id="IPR012340">
    <property type="entry name" value="NA-bd_OB-fold"/>
</dbReference>
<sequence length="86" mass="9794">MPKRILQGKVVSDKTDKTIVVEVERRVSHPVFKKFVKKSKRFMAHDESNAAKIGDLVRIQESRPHSKRKRWELVTDGADAAQPADA</sequence>
<reference evidence="8" key="1">
    <citation type="submission" date="2021-04" db="EMBL/GenBank/DDBJ databases">
        <authorList>
            <person name="Zhang D.-C."/>
        </authorList>
    </citation>
    <scope>NUCLEOTIDE SEQUENCE</scope>
    <source>
        <strain evidence="8">CGMCC 1.15697</strain>
    </source>
</reference>
<feature type="region of interest" description="Disordered" evidence="7">
    <location>
        <begin position="66"/>
        <end position="86"/>
    </location>
</feature>
<keyword evidence="5 6" id="KW-0687">Ribonucleoprotein</keyword>
<dbReference type="GO" id="GO:0006412">
    <property type="term" value="P:translation"/>
    <property type="evidence" value="ECO:0007669"/>
    <property type="project" value="UniProtKB-UniRule"/>
</dbReference>
<dbReference type="EMBL" id="JAGMWN010000003">
    <property type="protein sequence ID" value="MBP5857166.1"/>
    <property type="molecule type" value="Genomic_DNA"/>
</dbReference>
<evidence type="ECO:0000313" key="9">
    <source>
        <dbReference type="Proteomes" id="UP000672602"/>
    </source>
</evidence>
<protein>
    <recommendedName>
        <fullName evidence="6">Small ribosomal subunit protein uS17</fullName>
    </recommendedName>
</protein>
<dbReference type="RefSeq" id="WP_210681726.1">
    <property type="nucleotide sequence ID" value="NZ_JAGMWN010000003.1"/>
</dbReference>
<keyword evidence="3 6" id="KW-0694">RNA-binding</keyword>
<evidence type="ECO:0000256" key="1">
    <source>
        <dbReference type="ARBA" id="ARBA00010254"/>
    </source>
</evidence>
<dbReference type="PANTHER" id="PTHR10744:SF1">
    <property type="entry name" value="SMALL RIBOSOMAL SUBUNIT PROTEIN US17M"/>
    <property type="match status" value="1"/>
</dbReference>
<comment type="function">
    <text evidence="6">One of the primary rRNA binding proteins, it binds specifically to the 5'-end of 16S ribosomal RNA.</text>
</comment>
<dbReference type="HAMAP" id="MF_01345_B">
    <property type="entry name" value="Ribosomal_uS17_B"/>
    <property type="match status" value="1"/>
</dbReference>
<comment type="similarity">
    <text evidence="1 6">Belongs to the universal ribosomal protein uS17 family.</text>
</comment>
<accession>A0A8J7SMT0</accession>
<dbReference type="AlphaFoldDB" id="A0A8J7SMT0"/>
<evidence type="ECO:0000256" key="5">
    <source>
        <dbReference type="ARBA" id="ARBA00023274"/>
    </source>
</evidence>
<dbReference type="PRINTS" id="PR00973">
    <property type="entry name" value="RIBOSOMALS17"/>
</dbReference>
<evidence type="ECO:0000256" key="3">
    <source>
        <dbReference type="ARBA" id="ARBA00022884"/>
    </source>
</evidence>